<dbReference type="InterPro" id="IPR013187">
    <property type="entry name" value="F-box-assoc_dom_typ3"/>
</dbReference>
<dbReference type="PROSITE" id="PS50181">
    <property type="entry name" value="FBOX"/>
    <property type="match status" value="1"/>
</dbReference>
<organism evidence="2 3">
    <name type="scientific">Arabidopsis suecica</name>
    <name type="common">Swedish thale-cress</name>
    <name type="synonym">Cardaminopsis suecica</name>
    <dbReference type="NCBI Taxonomy" id="45249"/>
    <lineage>
        <taxon>Eukaryota</taxon>
        <taxon>Viridiplantae</taxon>
        <taxon>Streptophyta</taxon>
        <taxon>Embryophyta</taxon>
        <taxon>Tracheophyta</taxon>
        <taxon>Spermatophyta</taxon>
        <taxon>Magnoliopsida</taxon>
        <taxon>eudicotyledons</taxon>
        <taxon>Gunneridae</taxon>
        <taxon>Pentapetalae</taxon>
        <taxon>rosids</taxon>
        <taxon>malvids</taxon>
        <taxon>Brassicales</taxon>
        <taxon>Brassicaceae</taxon>
        <taxon>Camelineae</taxon>
        <taxon>Arabidopsis</taxon>
    </lineage>
</organism>
<dbReference type="PANTHER" id="PTHR31111:SF130">
    <property type="entry name" value="F-BOX ASSOCIATED UBIQUITINATION EFFECTOR FAMILY PROTEIN"/>
    <property type="match status" value="1"/>
</dbReference>
<dbReference type="InterPro" id="IPR001810">
    <property type="entry name" value="F-box_dom"/>
</dbReference>
<dbReference type="AlphaFoldDB" id="A0A8T2CKP0"/>
<feature type="domain" description="F-box" evidence="1">
    <location>
        <begin position="4"/>
        <end position="49"/>
    </location>
</feature>
<reference evidence="2 3" key="1">
    <citation type="submission" date="2020-12" db="EMBL/GenBank/DDBJ databases">
        <title>Concerted genomic and epigenomic changes stabilize Arabidopsis allopolyploids.</title>
        <authorList>
            <person name="Chen Z."/>
        </authorList>
    </citation>
    <scope>NUCLEOTIDE SEQUENCE [LARGE SCALE GENOMIC DNA]</scope>
    <source>
        <strain evidence="2">As9502</strain>
        <tissue evidence="2">Leaf</tissue>
    </source>
</reference>
<evidence type="ECO:0000259" key="1">
    <source>
        <dbReference type="PROSITE" id="PS50181"/>
    </source>
</evidence>
<evidence type="ECO:0000313" key="3">
    <source>
        <dbReference type="Proteomes" id="UP000694251"/>
    </source>
</evidence>
<accession>A0A8T2CKP0</accession>
<dbReference type="Proteomes" id="UP000694251">
    <property type="component" value="Chromosome 6"/>
</dbReference>
<proteinExistence type="predicted"/>
<dbReference type="EMBL" id="JAEFBJ010000006">
    <property type="protein sequence ID" value="KAG7598812.1"/>
    <property type="molecule type" value="Genomic_DNA"/>
</dbReference>
<dbReference type="Pfam" id="PF08268">
    <property type="entry name" value="FBA_3"/>
    <property type="match status" value="1"/>
</dbReference>
<sequence>MNSGENTDSIPIDLILDILSRLPSKSIARFRCVSKLWGSMLRQPYFTKLFLTRSSARPHLLIAVEQEGEWSFFSLTQPQNYHGKSSLVVAADFHMNFFEDTRPCRCSYASGLIYFPNMLIPKKGGDEVRVICNPSTGQYAYVILPPELRLKSRTSDQFLGFDPIDKQFKILLTLFNFLNKETDHHILTLGAETVGWRKIQCPLSYILHSEKTICINGVLYYLATPINGERYDVLVCFDVRSEKFMFIRLKFMFPRSSTKLINYKGKLGVINLGYAYDGGFPLELSMWVLEDFGKEEWSKYFYTLRADNKVVKVEYDLSVVGVTALGEIVLVKTRATNPFYVFYFNPERNTLLSVKIKGFKVEQGWYVYQRIYAFVDHVEDLEFNIMKTTYAAKSTLRKGNQVGTVFNYPQPDLCTLESANKFNALCLLDDDDDDDT</sequence>
<dbReference type="CDD" id="cd22157">
    <property type="entry name" value="F-box_AtFBW1-like"/>
    <property type="match status" value="1"/>
</dbReference>
<dbReference type="NCBIfam" id="TIGR01640">
    <property type="entry name" value="F_box_assoc_1"/>
    <property type="match status" value="1"/>
</dbReference>
<protein>
    <submittedName>
        <fullName evidence="2">F-box-like domain superfamily</fullName>
    </submittedName>
</protein>
<evidence type="ECO:0000313" key="2">
    <source>
        <dbReference type="EMBL" id="KAG7598812.1"/>
    </source>
</evidence>
<comment type="caution">
    <text evidence="2">The sequence shown here is derived from an EMBL/GenBank/DDBJ whole genome shotgun (WGS) entry which is preliminary data.</text>
</comment>
<dbReference type="InterPro" id="IPR017451">
    <property type="entry name" value="F-box-assoc_interact_dom"/>
</dbReference>
<name>A0A8T2CKP0_ARASU</name>
<keyword evidence="3" id="KW-1185">Reference proteome</keyword>
<dbReference type="OrthoDB" id="1066264at2759"/>
<dbReference type="PANTHER" id="PTHR31111">
    <property type="entry name" value="BNAA05G37150D PROTEIN-RELATED"/>
    <property type="match status" value="1"/>
</dbReference>
<gene>
    <name evidence="2" type="ORF">ISN44_As06g030330</name>
</gene>
<dbReference type="SMART" id="SM00256">
    <property type="entry name" value="FBOX"/>
    <property type="match status" value="1"/>
</dbReference>
<dbReference type="Pfam" id="PF00646">
    <property type="entry name" value="F-box"/>
    <property type="match status" value="1"/>
</dbReference>